<proteinExistence type="predicted"/>
<evidence type="ECO:0000313" key="4">
    <source>
        <dbReference type="Proteomes" id="UP000256970"/>
    </source>
</evidence>
<organism evidence="2 4">
    <name type="scientific">Tetradesmus obliquus</name>
    <name type="common">Green alga</name>
    <name type="synonym">Acutodesmus obliquus</name>
    <dbReference type="NCBI Taxonomy" id="3088"/>
    <lineage>
        <taxon>Eukaryota</taxon>
        <taxon>Viridiplantae</taxon>
        <taxon>Chlorophyta</taxon>
        <taxon>core chlorophytes</taxon>
        <taxon>Chlorophyceae</taxon>
        <taxon>CS clade</taxon>
        <taxon>Sphaeropleales</taxon>
        <taxon>Scenedesmaceae</taxon>
        <taxon>Tetradesmus</taxon>
    </lineage>
</organism>
<protein>
    <submittedName>
        <fullName evidence="2">Uncharacterized protein</fullName>
    </submittedName>
</protein>
<feature type="compositionally biased region" description="Low complexity" evidence="1">
    <location>
        <begin position="291"/>
        <end position="304"/>
    </location>
</feature>
<evidence type="ECO:0000313" key="2">
    <source>
        <dbReference type="EMBL" id="SZX67477.1"/>
    </source>
</evidence>
<accession>A0A383VPM2</accession>
<feature type="region of interest" description="Disordered" evidence="1">
    <location>
        <begin position="272"/>
        <end position="304"/>
    </location>
</feature>
<dbReference type="EMBL" id="FNXT01001297">
    <property type="protein sequence ID" value="SZX77873.1"/>
    <property type="molecule type" value="Genomic_DNA"/>
</dbReference>
<dbReference type="InterPro" id="IPR014867">
    <property type="entry name" value="Spore_coat_CotH_CotH2/3/7"/>
</dbReference>
<dbReference type="AlphaFoldDB" id="A0A383VPM2"/>
<keyword evidence="4" id="KW-1185">Reference proteome</keyword>
<dbReference type="EMBL" id="FNXT01000801">
    <property type="protein sequence ID" value="SZX67477.1"/>
    <property type="molecule type" value="Genomic_DNA"/>
</dbReference>
<sequence length="519" mass="55401">MTAAKNRIKGSMCICGVAGGANYDWFPVKMGVRGSTSVKDFTRKSYAIKVGKANSSASSKVAFLGMPKAKSWVLYAPEGDTAIVRNWLAYSLWRQTGRWGPRTEWAELFVIPSQTASLADPQAYYGLFMGSEKIWHGKHRIDITKYDASKGITGGIIFRNEHGKAKDVPQVLTLATSQVLLLDYPRKNVSDATLNYLTSYFNSFEKQLLAPGLGNYSDYVTPESLVDFFLAAEVIKSANDGYRGSTYFWKDADSACIVANTTTSRGPAVAAAAGPATEHPASTAVHPASSPAGTTTMPGNTTTAAESAADAVEDYCSAGRARVVMGPVWDAAKAMGLCCGFPVEGYQAGGASNGSSGGSAISPEGWLFNICAEPHRCKIDPLNGLAQWYLALWRSAAFRAQALARYQQLRNSSWSDSWYTNEIDTQVARVNAATARNFARWGATFAADKVQFTPGLQGVAAWNASVVDLRTWVVARLHWLDAALAKEAPVAVAKPDVAPAAAAAAVETAAAPAITAQGR</sequence>
<dbReference type="STRING" id="3088.A0A383VPM2"/>
<dbReference type="Pfam" id="PF08757">
    <property type="entry name" value="CotH"/>
    <property type="match status" value="1"/>
</dbReference>
<evidence type="ECO:0000313" key="3">
    <source>
        <dbReference type="EMBL" id="SZX77873.1"/>
    </source>
</evidence>
<gene>
    <name evidence="3" type="ORF">BQ4739_LOCUS18210</name>
    <name evidence="2" type="ORF">BQ4739_LOCUS7867</name>
</gene>
<evidence type="ECO:0000256" key="1">
    <source>
        <dbReference type="SAM" id="MobiDB-lite"/>
    </source>
</evidence>
<name>A0A383VPM2_TETOB</name>
<reference evidence="2 4" key="1">
    <citation type="submission" date="2016-10" db="EMBL/GenBank/DDBJ databases">
        <authorList>
            <person name="Cai Z."/>
        </authorList>
    </citation>
    <scope>NUCLEOTIDE SEQUENCE [LARGE SCALE GENOMIC DNA]</scope>
</reference>
<dbReference type="Proteomes" id="UP000256970">
    <property type="component" value="Unassembled WGS sequence"/>
</dbReference>